<reference evidence="8" key="1">
    <citation type="submission" date="2016-01" db="EMBL/GenBank/DDBJ databases">
        <authorList>
            <person name="Peeters C."/>
        </authorList>
    </citation>
    <scope>NUCLEOTIDE SEQUENCE</scope>
    <source>
        <strain evidence="8">LMG 29320</strain>
    </source>
</reference>
<evidence type="ECO:0000256" key="5">
    <source>
        <dbReference type="ARBA" id="ARBA00035169"/>
    </source>
</evidence>
<dbReference type="RefSeq" id="WP_061136685.1">
    <property type="nucleotide sequence ID" value="NZ_FCNX02000012.1"/>
</dbReference>
<dbReference type="Proteomes" id="UP000054903">
    <property type="component" value="Unassembled WGS sequence"/>
</dbReference>
<proteinExistence type="inferred from homology"/>
<keyword evidence="9" id="KW-1185">Reference proteome</keyword>
<evidence type="ECO:0000256" key="7">
    <source>
        <dbReference type="ARBA" id="ARBA00048742"/>
    </source>
</evidence>
<comment type="caution">
    <text evidence="8">The sequence shown here is derived from an EMBL/GenBank/DDBJ whole genome shotgun (WGS) entry which is preliminary data.</text>
</comment>
<sequence>MLAPQRPLQSQLKHTDLFRPISSSLKDSILEPYKQECVYIKEAFRDVTQDKSLVTIAEVCVPVTFYGSETGHFNAVESLLCLNQLAFLAIAELIVDDEPHELRKSIRTTSIHVFKEHVLTRTFITSVRMQYRRTLDGKNTFMRLAFTAARKRAGVIFLASEFAFIDGSSTFEARPAFMGDATFAMPDI</sequence>
<gene>
    <name evidence="8" type="ORF">AWB77_04575</name>
</gene>
<dbReference type="AlphaFoldDB" id="A0A158CW58"/>
<dbReference type="Pfam" id="PF10862">
    <property type="entry name" value="FcoT"/>
    <property type="match status" value="1"/>
</dbReference>
<dbReference type="STRING" id="1777138.AWB77_04575"/>
<dbReference type="EC" id="4.3.2.11" evidence="4"/>
<keyword evidence="2" id="KW-0456">Lyase</keyword>
<dbReference type="OrthoDB" id="510402at2"/>
<evidence type="ECO:0000313" key="9">
    <source>
        <dbReference type="Proteomes" id="UP000054903"/>
    </source>
</evidence>
<comment type="catalytic activity">
    <reaction evidence="7">
        <text>a (3R)-3-[(carboxymethyl)amino]fatty acid + holo-[ACP] + H(+) = a (2E)-enoyl-[ACP] + glycine + H2O</text>
        <dbReference type="Rhea" id="RHEA:74923"/>
        <dbReference type="Rhea" id="RHEA-COMP:9685"/>
        <dbReference type="Rhea" id="RHEA-COMP:9925"/>
        <dbReference type="ChEBI" id="CHEBI:15377"/>
        <dbReference type="ChEBI" id="CHEBI:15378"/>
        <dbReference type="ChEBI" id="CHEBI:57305"/>
        <dbReference type="ChEBI" id="CHEBI:64479"/>
        <dbReference type="ChEBI" id="CHEBI:78784"/>
        <dbReference type="ChEBI" id="CHEBI:193080"/>
        <dbReference type="EC" id="4.3.2.11"/>
    </reaction>
    <physiologicalReaction direction="right-to-left" evidence="7">
        <dbReference type="Rhea" id="RHEA:74925"/>
    </physiologicalReaction>
</comment>
<evidence type="ECO:0000313" key="8">
    <source>
        <dbReference type="EMBL" id="SAK86156.1"/>
    </source>
</evidence>
<dbReference type="Gene3D" id="3.10.129.30">
    <property type="entry name" value="Rv0098, thioesterase-like hot dog domain"/>
    <property type="match status" value="1"/>
</dbReference>
<organism evidence="8 9">
    <name type="scientific">Caballeronia fortuita</name>
    <dbReference type="NCBI Taxonomy" id="1777138"/>
    <lineage>
        <taxon>Bacteria</taxon>
        <taxon>Pseudomonadati</taxon>
        <taxon>Pseudomonadota</taxon>
        <taxon>Betaproteobacteria</taxon>
        <taxon>Burkholderiales</taxon>
        <taxon>Burkholderiaceae</taxon>
        <taxon>Caballeronia</taxon>
    </lineage>
</organism>
<dbReference type="InterPro" id="IPR043064">
    <property type="entry name" value="FcoT_ThioEstase_Rv0098-like_sf"/>
</dbReference>
<comment type="similarity">
    <text evidence="3">Belongs to the FcoT family.</text>
</comment>
<accession>A0A158CW58</accession>
<evidence type="ECO:0000256" key="2">
    <source>
        <dbReference type="ARBA" id="ARBA00023239"/>
    </source>
</evidence>
<evidence type="ECO:0000256" key="1">
    <source>
        <dbReference type="ARBA" id="ARBA00023098"/>
    </source>
</evidence>
<evidence type="ECO:0000256" key="4">
    <source>
        <dbReference type="ARBA" id="ARBA00035127"/>
    </source>
</evidence>
<evidence type="ECO:0000256" key="6">
    <source>
        <dbReference type="ARBA" id="ARBA00035448"/>
    </source>
</evidence>
<dbReference type="EMBL" id="FCNX02000012">
    <property type="protein sequence ID" value="SAK86156.1"/>
    <property type="molecule type" value="Genomic_DNA"/>
</dbReference>
<protein>
    <recommendedName>
        <fullName evidence="5">(2E)-enoyl-[ACP] glycyltransferase</fullName>
        <ecNumber evidence="4">4.3.2.11</ecNumber>
    </recommendedName>
    <alternativeName>
        <fullName evidence="6">(2E)-unsaturated fatty acyl-[ACP] glycyltransferase</fullName>
    </alternativeName>
</protein>
<dbReference type="GO" id="GO:0016829">
    <property type="term" value="F:lyase activity"/>
    <property type="evidence" value="ECO:0007669"/>
    <property type="project" value="UniProtKB-KW"/>
</dbReference>
<name>A0A158CW58_9BURK</name>
<evidence type="ECO:0000256" key="3">
    <source>
        <dbReference type="ARBA" id="ARBA00035117"/>
    </source>
</evidence>
<dbReference type="InterPro" id="IPR022598">
    <property type="entry name" value="FcoT_ThioEstase"/>
</dbReference>
<keyword evidence="1" id="KW-0443">Lipid metabolism</keyword>
<dbReference type="GO" id="GO:0006629">
    <property type="term" value="P:lipid metabolic process"/>
    <property type="evidence" value="ECO:0007669"/>
    <property type="project" value="UniProtKB-KW"/>
</dbReference>